<evidence type="ECO:0000313" key="2">
    <source>
        <dbReference type="Proteomes" id="UP000229115"/>
    </source>
</evidence>
<evidence type="ECO:0000313" key="1">
    <source>
        <dbReference type="EMBL" id="ALO80095.1"/>
    </source>
</evidence>
<sequence>MEKKEHPFTRLSNLIADYEANKESFDLDKLITMREDISITTFNMSDSASEALSRYDLAEHVRKMKMAEREQYHRAGTGSNGKPMTVAEAENLSRIECKQEVEDCKESLRKKKRVEIILKSTEQILHAISSRIKMIE</sequence>
<organism evidence="1 2">
    <name type="scientific">Cellulophaga phage phi4:1_13</name>
    <dbReference type="NCBI Taxonomy" id="1747284"/>
    <lineage>
        <taxon>Viruses</taxon>
        <taxon>Duplodnaviria</taxon>
        <taxon>Heunggongvirae</taxon>
        <taxon>Uroviricota</taxon>
        <taxon>Caudoviricetes</taxon>
        <taxon>Lightbulbvirus</taxon>
        <taxon>Lightbulbvirus Cba41</taxon>
    </lineage>
</organism>
<gene>
    <name evidence="1" type="ORF">Phi4113_086</name>
</gene>
<dbReference type="Proteomes" id="UP000229115">
    <property type="component" value="Segment"/>
</dbReference>
<accession>A0A0S2MVZ6</accession>
<proteinExistence type="predicted"/>
<reference evidence="1 2" key="1">
    <citation type="submission" date="2015-10" db="EMBL/GenBank/DDBJ databases">
        <title>Large-scale maps of variable infection efficiencies in aquatic Bacteriodetes phage-host model systems.</title>
        <authorList>
            <person name="Holmfeldt K."/>
            <person name="Solonenko N."/>
            <person name="Howard-Varona C."/>
            <person name="Moreno M."/>
            <person name="Malmstrom R.R."/>
            <person name="Blow M.J."/>
            <person name="Sullivan M.B."/>
        </authorList>
    </citation>
    <scope>NUCLEOTIDE SEQUENCE [LARGE SCALE GENOMIC DNA]</scope>
</reference>
<protein>
    <submittedName>
        <fullName evidence="1">Uncharacterized protein</fullName>
    </submittedName>
</protein>
<name>A0A0S2MVZ6_9CAUD</name>
<dbReference type="EMBL" id="KT962245">
    <property type="protein sequence ID" value="ALO80095.1"/>
    <property type="molecule type" value="Genomic_RNA"/>
</dbReference>